<evidence type="ECO:0000256" key="3">
    <source>
        <dbReference type="ARBA" id="ARBA00022475"/>
    </source>
</evidence>
<dbReference type="Proteomes" id="UP001174908">
    <property type="component" value="Unassembled WGS sequence"/>
</dbReference>
<evidence type="ECO:0000256" key="6">
    <source>
        <dbReference type="ARBA" id="ARBA00022989"/>
    </source>
</evidence>
<evidence type="ECO:0000256" key="2">
    <source>
        <dbReference type="ARBA" id="ARBA00022448"/>
    </source>
</evidence>
<dbReference type="InterPro" id="IPR007387">
    <property type="entry name" value="TRAP_DctQ"/>
</dbReference>
<keyword evidence="5 9" id="KW-0812">Transmembrane</keyword>
<gene>
    <name evidence="11" type="ORF">QTH91_17405</name>
</gene>
<sequence length="185" mass="20200">MSSSVGNAAHEAALPGWARAVNAVSRLFGVAAAALIVISIVVVCHMVFIRAVLGQSSIWQTEFVTFSLVAATFLGAPYILLTRGHVAVDVVPLMVSHRARCVLFAFGYLVSLAFCAAFLYGAIPWWWEVWEKGQTTSSMWRARLWIPYLSVPVGLGLLCLQLLTQIVLVLRGLELPFGLARDARL</sequence>
<accession>A0ABT7NE95</accession>
<feature type="transmembrane region" description="Helical" evidence="9">
    <location>
        <begin position="27"/>
        <end position="51"/>
    </location>
</feature>
<dbReference type="RefSeq" id="WP_286661355.1">
    <property type="nucleotide sequence ID" value="NZ_JASZYV010000003.1"/>
</dbReference>
<name>A0ABT7NE95_9BURK</name>
<keyword evidence="12" id="KW-1185">Reference proteome</keyword>
<comment type="subcellular location">
    <subcellularLocation>
        <location evidence="1 9">Cell inner membrane</location>
        <topology evidence="1 9">Multi-pass membrane protein</topology>
    </subcellularLocation>
</comment>
<evidence type="ECO:0000256" key="9">
    <source>
        <dbReference type="RuleBase" id="RU369079"/>
    </source>
</evidence>
<evidence type="ECO:0000256" key="8">
    <source>
        <dbReference type="ARBA" id="ARBA00038436"/>
    </source>
</evidence>
<feature type="transmembrane region" description="Helical" evidence="9">
    <location>
        <begin position="63"/>
        <end position="81"/>
    </location>
</feature>
<keyword evidence="2 9" id="KW-0813">Transport</keyword>
<dbReference type="EMBL" id="JASZYV010000003">
    <property type="protein sequence ID" value="MDM0046273.1"/>
    <property type="molecule type" value="Genomic_DNA"/>
</dbReference>
<evidence type="ECO:0000256" key="1">
    <source>
        <dbReference type="ARBA" id="ARBA00004429"/>
    </source>
</evidence>
<evidence type="ECO:0000256" key="4">
    <source>
        <dbReference type="ARBA" id="ARBA00022519"/>
    </source>
</evidence>
<keyword evidence="3" id="KW-1003">Cell membrane</keyword>
<evidence type="ECO:0000313" key="12">
    <source>
        <dbReference type="Proteomes" id="UP001174908"/>
    </source>
</evidence>
<feature type="transmembrane region" description="Helical" evidence="9">
    <location>
        <begin position="102"/>
        <end position="127"/>
    </location>
</feature>
<comment type="caution">
    <text evidence="11">The sequence shown here is derived from an EMBL/GenBank/DDBJ whole genome shotgun (WGS) entry which is preliminary data.</text>
</comment>
<dbReference type="InterPro" id="IPR055348">
    <property type="entry name" value="DctQ"/>
</dbReference>
<evidence type="ECO:0000256" key="7">
    <source>
        <dbReference type="ARBA" id="ARBA00023136"/>
    </source>
</evidence>
<evidence type="ECO:0000313" key="11">
    <source>
        <dbReference type="EMBL" id="MDM0046273.1"/>
    </source>
</evidence>
<dbReference type="PANTHER" id="PTHR35011">
    <property type="entry name" value="2,3-DIKETO-L-GULONATE TRAP TRANSPORTER SMALL PERMEASE PROTEIN YIAM"/>
    <property type="match status" value="1"/>
</dbReference>
<keyword evidence="7 9" id="KW-0472">Membrane</keyword>
<dbReference type="Pfam" id="PF04290">
    <property type="entry name" value="DctQ"/>
    <property type="match status" value="1"/>
</dbReference>
<feature type="domain" description="Tripartite ATP-independent periplasmic transporters DctQ component" evidence="10">
    <location>
        <begin position="40"/>
        <end position="171"/>
    </location>
</feature>
<evidence type="ECO:0000256" key="5">
    <source>
        <dbReference type="ARBA" id="ARBA00022692"/>
    </source>
</evidence>
<organism evidence="11 12">
    <name type="scientific">Variovorax dokdonensis</name>
    <dbReference type="NCBI Taxonomy" id="344883"/>
    <lineage>
        <taxon>Bacteria</taxon>
        <taxon>Pseudomonadati</taxon>
        <taxon>Pseudomonadota</taxon>
        <taxon>Betaproteobacteria</taxon>
        <taxon>Burkholderiales</taxon>
        <taxon>Comamonadaceae</taxon>
        <taxon>Variovorax</taxon>
    </lineage>
</organism>
<comment type="similarity">
    <text evidence="8 9">Belongs to the TRAP transporter small permease family.</text>
</comment>
<feature type="transmembrane region" description="Helical" evidence="9">
    <location>
        <begin position="147"/>
        <end position="170"/>
    </location>
</feature>
<comment type="subunit">
    <text evidence="9">The complex comprises the extracytoplasmic solute receptor protein and the two transmembrane proteins.</text>
</comment>
<keyword evidence="4 9" id="KW-0997">Cell inner membrane</keyword>
<reference evidence="11" key="1">
    <citation type="submission" date="2023-06" db="EMBL/GenBank/DDBJ databases">
        <authorList>
            <person name="Jiang Y."/>
            <person name="Liu Q."/>
        </authorList>
    </citation>
    <scope>NUCLEOTIDE SEQUENCE</scope>
    <source>
        <strain evidence="11">CGMCC 1.12089</strain>
    </source>
</reference>
<comment type="function">
    <text evidence="9">Part of the tripartite ATP-independent periplasmic (TRAP) transport system.</text>
</comment>
<proteinExistence type="inferred from homology"/>
<dbReference type="PANTHER" id="PTHR35011:SF10">
    <property type="entry name" value="TRAP TRANSPORTER SMALL PERMEASE PROTEIN"/>
    <property type="match status" value="1"/>
</dbReference>
<evidence type="ECO:0000259" key="10">
    <source>
        <dbReference type="Pfam" id="PF04290"/>
    </source>
</evidence>
<keyword evidence="6 9" id="KW-1133">Transmembrane helix</keyword>
<protein>
    <recommendedName>
        <fullName evidence="9">TRAP transporter small permease protein</fullName>
    </recommendedName>
</protein>